<dbReference type="Pfam" id="PF00026">
    <property type="entry name" value="Asp"/>
    <property type="match status" value="1"/>
</dbReference>
<organism evidence="6 7">
    <name type="scientific">Eutypa lata (strain UCR-EL1)</name>
    <name type="common">Grapevine dieback disease fungus</name>
    <name type="synonym">Eutypa armeniacae</name>
    <dbReference type="NCBI Taxonomy" id="1287681"/>
    <lineage>
        <taxon>Eukaryota</taxon>
        <taxon>Fungi</taxon>
        <taxon>Dikarya</taxon>
        <taxon>Ascomycota</taxon>
        <taxon>Pezizomycotina</taxon>
        <taxon>Sordariomycetes</taxon>
        <taxon>Xylariomycetidae</taxon>
        <taxon>Xylariales</taxon>
        <taxon>Diatrypaceae</taxon>
        <taxon>Eutypa</taxon>
    </lineage>
</organism>
<proteinExistence type="inferred from homology"/>
<dbReference type="PRINTS" id="PR00792">
    <property type="entry name" value="PEPSIN"/>
</dbReference>
<dbReference type="InterPro" id="IPR033121">
    <property type="entry name" value="PEPTIDASE_A1"/>
</dbReference>
<evidence type="ECO:0000256" key="3">
    <source>
        <dbReference type="PIRSR" id="PIRSR601461-2"/>
    </source>
</evidence>
<dbReference type="PANTHER" id="PTHR47966:SF65">
    <property type="entry name" value="ASPARTIC-TYPE ENDOPEPTIDASE"/>
    <property type="match status" value="1"/>
</dbReference>
<evidence type="ECO:0000259" key="5">
    <source>
        <dbReference type="PROSITE" id="PS51767"/>
    </source>
</evidence>
<dbReference type="SUPFAM" id="SSF50630">
    <property type="entry name" value="Acid proteases"/>
    <property type="match status" value="1"/>
</dbReference>
<keyword evidence="4" id="KW-0732">Signal</keyword>
<name>M7SNR1_EUTLA</name>
<keyword evidence="7" id="KW-1185">Reference proteome</keyword>
<feature type="active site" evidence="2">
    <location>
        <position position="82"/>
    </location>
</feature>
<evidence type="ECO:0000256" key="1">
    <source>
        <dbReference type="ARBA" id="ARBA00007447"/>
    </source>
</evidence>
<comment type="similarity">
    <text evidence="1">Belongs to the peptidase A1 family.</text>
</comment>
<feature type="disulfide bond" evidence="3">
    <location>
        <begin position="313"/>
        <end position="350"/>
    </location>
</feature>
<feature type="signal peptide" evidence="4">
    <location>
        <begin position="1"/>
        <end position="18"/>
    </location>
</feature>
<dbReference type="EMBL" id="KB706775">
    <property type="protein sequence ID" value="EMR65842.1"/>
    <property type="molecule type" value="Genomic_DNA"/>
</dbReference>
<evidence type="ECO:0000313" key="7">
    <source>
        <dbReference type="Proteomes" id="UP000012174"/>
    </source>
</evidence>
<dbReference type="AlphaFoldDB" id="M7SNR1"/>
<dbReference type="GO" id="GO:0004190">
    <property type="term" value="F:aspartic-type endopeptidase activity"/>
    <property type="evidence" value="ECO:0007669"/>
    <property type="project" value="InterPro"/>
</dbReference>
<evidence type="ECO:0000256" key="4">
    <source>
        <dbReference type="SAM" id="SignalP"/>
    </source>
</evidence>
<gene>
    <name evidence="6" type="ORF">UCREL1_7180</name>
</gene>
<dbReference type="InterPro" id="IPR021109">
    <property type="entry name" value="Peptidase_aspartic_dom_sf"/>
</dbReference>
<dbReference type="OMA" id="ITKDYAP"/>
<dbReference type="KEGG" id="ela:UCREL1_7180"/>
<feature type="domain" description="Peptidase A1" evidence="5">
    <location>
        <begin position="64"/>
        <end position="382"/>
    </location>
</feature>
<keyword evidence="3" id="KW-1015">Disulfide bond</keyword>
<dbReference type="Proteomes" id="UP000012174">
    <property type="component" value="Unassembled WGS sequence"/>
</dbReference>
<dbReference type="eggNOG" id="KOG1339">
    <property type="taxonomic scope" value="Eukaryota"/>
</dbReference>
<dbReference type="PROSITE" id="PS51767">
    <property type="entry name" value="PEPTIDASE_A1"/>
    <property type="match status" value="1"/>
</dbReference>
<evidence type="ECO:0000256" key="2">
    <source>
        <dbReference type="PIRSR" id="PIRSR601461-1"/>
    </source>
</evidence>
<dbReference type="GO" id="GO:0006508">
    <property type="term" value="P:proteolysis"/>
    <property type="evidence" value="ECO:0007669"/>
    <property type="project" value="InterPro"/>
</dbReference>
<feature type="chain" id="PRO_5004084805" evidence="4">
    <location>
        <begin position="19"/>
        <end position="382"/>
    </location>
</feature>
<dbReference type="InterPro" id="IPR001461">
    <property type="entry name" value="Aspartic_peptidase_A1"/>
</dbReference>
<dbReference type="HOGENOM" id="CLU_013253_9_3_1"/>
<dbReference type="Gene3D" id="2.40.70.10">
    <property type="entry name" value="Acid Proteases"/>
    <property type="match status" value="2"/>
</dbReference>
<sequence length="382" mass="40797">MSPHLLSLFSLVLAGCYASRLGSRNDRYLKLPVVHATNRDVFGDVWSKRDAATVPLANRSDVAYYAQLDIGTPPQPQFVQLDTGSFELWVNPDCSNLNAASDIRFCNAVGNYNPSASSTAEQLAGTKTLVYGIGSAKIQYVADDITLSGTDASLEGVQFGVATSTKDEFSGILGIGHGEGITIEYKNFIDELEEQDITDTKAFSLALGGKEEQEGVIIFGGLDTGKFSGTLTTLPIIPPGDSPDGVPRYWINMDHISLTPPSGNTKQYDNTTLAVFVDSGATLTLLPPATADMIAADFGADGVDATGMYPVDCALNDIPGTLDFAFNGVTIRVPYNELVREFQTSAGEFCYLGIGGHDEFVLLGDTMLRSTYGESELTCPDS</sequence>
<feature type="active site" evidence="2">
    <location>
        <position position="278"/>
    </location>
</feature>
<dbReference type="OrthoDB" id="771136at2759"/>
<dbReference type="PANTHER" id="PTHR47966">
    <property type="entry name" value="BETA-SITE APP-CLEAVING ENZYME, ISOFORM A-RELATED"/>
    <property type="match status" value="1"/>
</dbReference>
<protein>
    <submittedName>
        <fullName evidence="6">Putative secreted aspartic proteinase protein</fullName>
    </submittedName>
</protein>
<accession>M7SNR1</accession>
<evidence type="ECO:0000313" key="6">
    <source>
        <dbReference type="EMBL" id="EMR65842.1"/>
    </source>
</evidence>
<reference evidence="7" key="1">
    <citation type="journal article" date="2013" name="Genome Announc.">
        <title>Draft genome sequence of the grapevine dieback fungus Eutypa lata UCR-EL1.</title>
        <authorList>
            <person name="Blanco-Ulate B."/>
            <person name="Rolshausen P.E."/>
            <person name="Cantu D."/>
        </authorList>
    </citation>
    <scope>NUCLEOTIDE SEQUENCE [LARGE SCALE GENOMIC DNA]</scope>
    <source>
        <strain evidence="7">UCR-EL1</strain>
    </source>
</reference>